<dbReference type="OMA" id="LWCKFLQ"/>
<evidence type="ECO:0000313" key="5">
    <source>
        <dbReference type="Proteomes" id="UP000195602"/>
    </source>
</evidence>
<feature type="domain" description="DCUN1" evidence="3">
    <location>
        <begin position="40"/>
        <end position="244"/>
    </location>
</feature>
<dbReference type="InterPro" id="IPR009060">
    <property type="entry name" value="UBA-like_sf"/>
</dbReference>
<dbReference type="PANTHER" id="PTHR12281:SF31">
    <property type="entry name" value="DCN1-LIKE PROTEIN 3"/>
    <property type="match status" value="1"/>
</dbReference>
<dbReference type="Gene3D" id="1.10.238.10">
    <property type="entry name" value="EF-hand"/>
    <property type="match status" value="1"/>
</dbReference>
<dbReference type="PANTHER" id="PTHR12281">
    <property type="entry name" value="RP42 RELATED"/>
    <property type="match status" value="1"/>
</dbReference>
<dbReference type="Proteomes" id="UP000195602">
    <property type="component" value="Unassembled WGS sequence"/>
</dbReference>
<comment type="caution">
    <text evidence="4">The sequence shown here is derived from an EMBL/GenBank/DDBJ whole genome shotgun (WGS) entry which is preliminary data.</text>
</comment>
<dbReference type="InterPro" id="IPR014764">
    <property type="entry name" value="DCN-prot"/>
</dbReference>
<dbReference type="GO" id="GO:0000151">
    <property type="term" value="C:ubiquitin ligase complex"/>
    <property type="evidence" value="ECO:0007669"/>
    <property type="project" value="TreeGrafter"/>
</dbReference>
<sequence length="249" mass="28773">MSLSQQFRKITSASAAEASAYLDKHNGNLNAAVDAYYASVPSEALKELWERYHDANDQESILIDGTLQYLADLGLAPEDSRCLTLAFLLRSPQTGEFSRDDFFSVWGANGIDSLKGMRSYIDKQHYELRANRNRFEQFYRYVFDFVRGRGAGKTLPAPDAAAYWHLLFIDSMASNEHQDEVLVKRVEQWCEFVENAARPVTRDTWNMWLRFYYEVMEPAPKTLAAYNEMDAWPSLVDEYVDWLRESAQL</sequence>
<dbReference type="GO" id="GO:0032182">
    <property type="term" value="F:ubiquitin-like protein binding"/>
    <property type="evidence" value="ECO:0007669"/>
    <property type="project" value="TreeGrafter"/>
</dbReference>
<name>A0AA91Q0F5_CLALS</name>
<organism evidence="4 5">
    <name type="scientific">Clavispora lusitaniae</name>
    <name type="common">Candida lusitaniae</name>
    <dbReference type="NCBI Taxonomy" id="36911"/>
    <lineage>
        <taxon>Eukaryota</taxon>
        <taxon>Fungi</taxon>
        <taxon>Dikarya</taxon>
        <taxon>Ascomycota</taxon>
        <taxon>Saccharomycotina</taxon>
        <taxon>Pichiomycetes</taxon>
        <taxon>Metschnikowiaceae</taxon>
        <taxon>Clavispora</taxon>
    </lineage>
</organism>
<dbReference type="Gene3D" id="1.10.238.200">
    <property type="entry name" value="Cullin, PONY binding domain"/>
    <property type="match status" value="1"/>
</dbReference>
<dbReference type="GO" id="GO:0045116">
    <property type="term" value="P:protein neddylation"/>
    <property type="evidence" value="ECO:0007669"/>
    <property type="project" value="TreeGrafter"/>
</dbReference>
<gene>
    <name evidence="4" type="ORF">A9F13_06g02607</name>
</gene>
<dbReference type="AlphaFoldDB" id="A0AA91Q0F5"/>
<dbReference type="GO" id="GO:0097602">
    <property type="term" value="F:cullin family protein binding"/>
    <property type="evidence" value="ECO:0007669"/>
    <property type="project" value="TreeGrafter"/>
</dbReference>
<dbReference type="PROSITE" id="PS51229">
    <property type="entry name" value="DCUN1"/>
    <property type="match status" value="1"/>
</dbReference>
<keyword evidence="1" id="KW-0833">Ubl conjugation pathway</keyword>
<reference evidence="4 5" key="1">
    <citation type="submission" date="2017-04" db="EMBL/GenBank/DDBJ databases">
        <title>Draft genome of the yeast Clavispora lusitaniae type strain CBS 6936.</title>
        <authorList>
            <person name="Durrens P."/>
            <person name="Klopp C."/>
            <person name="Biteau N."/>
            <person name="Fitton-Ouhabi V."/>
            <person name="Dementhon K."/>
            <person name="Accoceberry I."/>
            <person name="Sherman D.J."/>
            <person name="Noel T."/>
        </authorList>
    </citation>
    <scope>NUCLEOTIDE SEQUENCE [LARGE SCALE GENOMIC DNA]</scope>
    <source>
        <strain evidence="4 5">CBS 6936</strain>
    </source>
</reference>
<evidence type="ECO:0000256" key="2">
    <source>
        <dbReference type="RuleBase" id="RU410713"/>
    </source>
</evidence>
<dbReference type="InterPro" id="IPR005176">
    <property type="entry name" value="PONY_dom"/>
</dbReference>
<dbReference type="GO" id="GO:0031624">
    <property type="term" value="F:ubiquitin conjugating enzyme binding"/>
    <property type="evidence" value="ECO:0007669"/>
    <property type="project" value="TreeGrafter"/>
</dbReference>
<comment type="function">
    <text evidence="2">Neddylation of cullins play an essential role in the regulation of SCF-type complexes activity.</text>
</comment>
<dbReference type="InterPro" id="IPR042460">
    <property type="entry name" value="DCN1-like_PONY"/>
</dbReference>
<evidence type="ECO:0000259" key="3">
    <source>
        <dbReference type="PROSITE" id="PS51229"/>
    </source>
</evidence>
<protein>
    <recommendedName>
        <fullName evidence="2">Defective in cullin neddylation protein</fullName>
    </recommendedName>
</protein>
<accession>A0AA91Q0F5</accession>
<dbReference type="SUPFAM" id="SSF46934">
    <property type="entry name" value="UBA-like"/>
    <property type="match status" value="1"/>
</dbReference>
<evidence type="ECO:0000313" key="4">
    <source>
        <dbReference type="EMBL" id="OVF09111.1"/>
    </source>
</evidence>
<dbReference type="Gene3D" id="1.10.8.10">
    <property type="entry name" value="DNA helicase RuvA subunit, C-terminal domain"/>
    <property type="match status" value="1"/>
</dbReference>
<proteinExistence type="predicted"/>
<dbReference type="Pfam" id="PF03556">
    <property type="entry name" value="Cullin_binding"/>
    <property type="match status" value="1"/>
</dbReference>
<dbReference type="Pfam" id="PF14555">
    <property type="entry name" value="UBA_4"/>
    <property type="match status" value="1"/>
</dbReference>
<evidence type="ECO:0000256" key="1">
    <source>
        <dbReference type="ARBA" id="ARBA00022786"/>
    </source>
</evidence>
<dbReference type="EMBL" id="LYUB02000006">
    <property type="protein sequence ID" value="OVF09111.1"/>
    <property type="molecule type" value="Genomic_DNA"/>
</dbReference>
<dbReference type="KEGG" id="clus:A9F13_06g02607"/>